<evidence type="ECO:0000313" key="2">
    <source>
        <dbReference type="Proteomes" id="UP000041254"/>
    </source>
</evidence>
<dbReference type="EMBL" id="CDMY01000473">
    <property type="protein sequence ID" value="CEM15901.1"/>
    <property type="molecule type" value="Genomic_DNA"/>
</dbReference>
<dbReference type="VEuPathDB" id="CryptoDB:Vbra_499"/>
<gene>
    <name evidence="1" type="ORF">Vbra_499</name>
</gene>
<protein>
    <submittedName>
        <fullName evidence="1">Uncharacterized protein</fullName>
    </submittedName>
</protein>
<reference evidence="1 2" key="1">
    <citation type="submission" date="2014-11" db="EMBL/GenBank/DDBJ databases">
        <authorList>
            <person name="Zhu J."/>
            <person name="Qi W."/>
            <person name="Song R."/>
        </authorList>
    </citation>
    <scope>NUCLEOTIDE SEQUENCE [LARGE SCALE GENOMIC DNA]</scope>
</reference>
<dbReference type="AlphaFoldDB" id="A0A0G4FPG7"/>
<evidence type="ECO:0000313" key="1">
    <source>
        <dbReference type="EMBL" id="CEM15901.1"/>
    </source>
</evidence>
<keyword evidence="2" id="KW-1185">Reference proteome</keyword>
<organism evidence="1 2">
    <name type="scientific">Vitrella brassicaformis (strain CCMP3155)</name>
    <dbReference type="NCBI Taxonomy" id="1169540"/>
    <lineage>
        <taxon>Eukaryota</taxon>
        <taxon>Sar</taxon>
        <taxon>Alveolata</taxon>
        <taxon>Colpodellida</taxon>
        <taxon>Vitrellaceae</taxon>
        <taxon>Vitrella</taxon>
    </lineage>
</organism>
<accession>A0A0G4FPG7</accession>
<dbReference type="InParanoid" id="A0A0G4FPG7"/>
<dbReference type="Proteomes" id="UP000041254">
    <property type="component" value="Unassembled WGS sequence"/>
</dbReference>
<sequence>MAASAAAQMSAVIQAQLMPQVEGYRLKQAQVNSCIDQLLQMDTAASMAPLMVAKVSRQFAAVSNLLAELAETINSTIALTRHRRTQARRLHLTDIPANPMSVVMELSDLTAIAHLKSTARPIRNTLRPIVRRLRLPKAIERAGVSGVVQFDDQLSHGDVMKGMWVVEEGGEGGWGEVADTVRMSEHCGYCQLPVTVGAGDLQTHATKADFLALPHFCAQWMLVGRRVAFRRANGQQDGTLELFRHNNNELRIIRNQPNFTITINPPLPLLSRPIHPFSQHPLTHHAKPHDPPASSRIVWQNGVGWATVGVNDGHAFASASSMLKDLMLGHRLLVVGGCWLRVRGGHLDRIVTQSPHTPLDGCSDVFTREWANGLCAQMHVLTTSADPFIAGIDFVIQPGNNQDVRVTVSTTEVLAAGVATDAPFAQRFPRTAAKVRRVLGSIAAVVLDGQAP</sequence>
<dbReference type="PhylomeDB" id="A0A0G4FPG7"/>
<proteinExistence type="predicted"/>
<name>A0A0G4FPG7_VITBC</name>